<evidence type="ECO:0000256" key="2">
    <source>
        <dbReference type="ARBA" id="ARBA00022771"/>
    </source>
</evidence>
<name>A0A9N8DLX9_9STRA</name>
<dbReference type="InterPro" id="IPR002893">
    <property type="entry name" value="Znf_MYND"/>
</dbReference>
<dbReference type="PROSITE" id="PS50865">
    <property type="entry name" value="ZF_MYND_2"/>
    <property type="match status" value="1"/>
</dbReference>
<feature type="domain" description="MYND-type" evidence="5">
    <location>
        <begin position="318"/>
        <end position="358"/>
    </location>
</feature>
<keyword evidence="2 4" id="KW-0863">Zinc-finger</keyword>
<dbReference type="Pfam" id="PF01753">
    <property type="entry name" value="zf-MYND"/>
    <property type="match status" value="1"/>
</dbReference>
<accession>A0A9N8DLX9</accession>
<keyword evidence="3" id="KW-0862">Zinc</keyword>
<proteinExistence type="predicted"/>
<evidence type="ECO:0000256" key="3">
    <source>
        <dbReference type="ARBA" id="ARBA00022833"/>
    </source>
</evidence>
<dbReference type="EMBL" id="CAICTM010000153">
    <property type="protein sequence ID" value="CAB9503041.1"/>
    <property type="molecule type" value="Genomic_DNA"/>
</dbReference>
<sequence>MSTSGSDNEEEDPQEAAERLEEAYNMLEQYEKQFRQNLTEEQLERLEYLERKHRDHYWNTSRKTKGPLPSVAESLEYHESVPIRISFMRPAEMRLFPMEHSLPEDMDQYWAMMENTYYDVSTYPYAWIEIIMKDPKRMQESLDAVRILLCYAEHLVTNPCHKNAKKALHVLHITGKAVNQLLITMKDETGDERWSLSLQEYKQKLYTSLAFASLGHKKNTILYFQVAVNMEQGHRILGQLECKDQHVTYFDDETLEMLGGEQPSLLYILSSTLKIKRRLLDESHPFGEEFWFKLNEKQVYSCLEWFNVTAPSKTEEYCQVCWSTSPSCNLKKCSQCKKVSYCGRECQFNDWKDHKKACCSV</sequence>
<dbReference type="Proteomes" id="UP001153069">
    <property type="component" value="Unassembled WGS sequence"/>
</dbReference>
<evidence type="ECO:0000313" key="6">
    <source>
        <dbReference type="EMBL" id="CAB9503041.1"/>
    </source>
</evidence>
<dbReference type="AlphaFoldDB" id="A0A9N8DLX9"/>
<keyword evidence="7" id="KW-1185">Reference proteome</keyword>
<dbReference type="Gene3D" id="6.10.140.2220">
    <property type="match status" value="1"/>
</dbReference>
<keyword evidence="1" id="KW-0479">Metal-binding</keyword>
<evidence type="ECO:0000259" key="5">
    <source>
        <dbReference type="PROSITE" id="PS50865"/>
    </source>
</evidence>
<evidence type="ECO:0000256" key="4">
    <source>
        <dbReference type="PROSITE-ProRule" id="PRU00134"/>
    </source>
</evidence>
<protein>
    <recommendedName>
        <fullName evidence="5">MYND-type domain-containing protein</fullName>
    </recommendedName>
</protein>
<evidence type="ECO:0000256" key="1">
    <source>
        <dbReference type="ARBA" id="ARBA00022723"/>
    </source>
</evidence>
<dbReference type="SUPFAM" id="SSF144232">
    <property type="entry name" value="HIT/MYND zinc finger-like"/>
    <property type="match status" value="1"/>
</dbReference>
<dbReference type="GO" id="GO:0008270">
    <property type="term" value="F:zinc ion binding"/>
    <property type="evidence" value="ECO:0007669"/>
    <property type="project" value="UniProtKB-KW"/>
</dbReference>
<evidence type="ECO:0000313" key="7">
    <source>
        <dbReference type="Proteomes" id="UP001153069"/>
    </source>
</evidence>
<comment type="caution">
    <text evidence="6">The sequence shown here is derived from an EMBL/GenBank/DDBJ whole genome shotgun (WGS) entry which is preliminary data.</text>
</comment>
<reference evidence="6" key="1">
    <citation type="submission" date="2020-06" db="EMBL/GenBank/DDBJ databases">
        <authorList>
            <consortium name="Plant Systems Biology data submission"/>
        </authorList>
    </citation>
    <scope>NUCLEOTIDE SEQUENCE</scope>
    <source>
        <strain evidence="6">D6</strain>
    </source>
</reference>
<gene>
    <name evidence="6" type="ORF">SEMRO_154_G070100.2</name>
</gene>
<organism evidence="6 7">
    <name type="scientific">Seminavis robusta</name>
    <dbReference type="NCBI Taxonomy" id="568900"/>
    <lineage>
        <taxon>Eukaryota</taxon>
        <taxon>Sar</taxon>
        <taxon>Stramenopiles</taxon>
        <taxon>Ochrophyta</taxon>
        <taxon>Bacillariophyta</taxon>
        <taxon>Bacillariophyceae</taxon>
        <taxon>Bacillariophycidae</taxon>
        <taxon>Naviculales</taxon>
        <taxon>Naviculaceae</taxon>
        <taxon>Seminavis</taxon>
    </lineage>
</organism>
<dbReference type="OrthoDB" id="35882at2759"/>